<dbReference type="InterPro" id="IPR008928">
    <property type="entry name" value="6-hairpin_glycosidase_sf"/>
</dbReference>
<gene>
    <name evidence="2" type="ORF">CLAFUR5_09043</name>
</gene>
<dbReference type="Pfam" id="PF00723">
    <property type="entry name" value="Glyco_hydro_15"/>
    <property type="match status" value="1"/>
</dbReference>
<keyword evidence="3" id="KW-1185">Reference proteome</keyword>
<evidence type="ECO:0000259" key="1">
    <source>
        <dbReference type="Pfam" id="PF00723"/>
    </source>
</evidence>
<dbReference type="RefSeq" id="XP_047766300.1">
    <property type="nucleotide sequence ID" value="XM_047908191.1"/>
</dbReference>
<name>A0A9Q8PGD5_PASFU</name>
<proteinExistence type="predicted"/>
<accession>A0A9Q8PGD5</accession>
<evidence type="ECO:0000313" key="2">
    <source>
        <dbReference type="EMBL" id="UJO21934.1"/>
    </source>
</evidence>
<reference evidence="2" key="1">
    <citation type="submission" date="2021-12" db="EMBL/GenBank/DDBJ databases">
        <authorList>
            <person name="Zaccaron A."/>
            <person name="Stergiopoulos I."/>
        </authorList>
    </citation>
    <scope>NUCLEOTIDE SEQUENCE</scope>
    <source>
        <strain evidence="2">Race5_Kim</strain>
    </source>
</reference>
<feature type="domain" description="GH15-like" evidence="1">
    <location>
        <begin position="105"/>
        <end position="245"/>
    </location>
</feature>
<dbReference type="InterPro" id="IPR012341">
    <property type="entry name" value="6hp_glycosidase-like_sf"/>
</dbReference>
<dbReference type="GeneID" id="71988921"/>
<evidence type="ECO:0000313" key="3">
    <source>
        <dbReference type="Proteomes" id="UP000756132"/>
    </source>
</evidence>
<dbReference type="InterPro" id="IPR011613">
    <property type="entry name" value="GH15-like"/>
</dbReference>
<sequence length="257" mass="28338">MPPDSTDDMVRRPQIMSPAQRENLDELDPLGVRANTGYMPVEHYGLLGTMHTSALVATDAGLDFMCWPNFDSPAVFCRMLDKDRGGTFAITPRARHAKGILTTKQQYLQHPEALDSACLIAPLAFFFVASNDPRFTNTLNRTLKSPDQGGLTSNGMVYRYNLHTSNDGLAGDEGAFSMCTFWMVEALTRAGAYEEQYLDKAVTLFENAPGYANHLGMFSEEISKSGEQLGNTPQAFSHLALISAAFNLDRVTKGHSW</sequence>
<dbReference type="EMBL" id="CP090171">
    <property type="protein sequence ID" value="UJO21934.1"/>
    <property type="molecule type" value="Genomic_DNA"/>
</dbReference>
<reference evidence="2" key="2">
    <citation type="journal article" date="2022" name="Microb. Genom.">
        <title>A chromosome-scale genome assembly of the tomato pathogen Cladosporium fulvum reveals a compartmentalized genome architecture and the presence of a dispensable chromosome.</title>
        <authorList>
            <person name="Zaccaron A.Z."/>
            <person name="Chen L.H."/>
            <person name="Samaras A."/>
            <person name="Stergiopoulos I."/>
        </authorList>
    </citation>
    <scope>NUCLEOTIDE SEQUENCE</scope>
    <source>
        <strain evidence="2">Race5_Kim</strain>
    </source>
</reference>
<protein>
    <submittedName>
        <fullName evidence="2">Trehalase</fullName>
    </submittedName>
</protein>
<dbReference type="SUPFAM" id="SSF48208">
    <property type="entry name" value="Six-hairpin glycosidases"/>
    <property type="match status" value="1"/>
</dbReference>
<dbReference type="OrthoDB" id="406733at2759"/>
<dbReference type="PANTHER" id="PTHR31616">
    <property type="entry name" value="TREHALASE"/>
    <property type="match status" value="1"/>
</dbReference>
<organism evidence="2 3">
    <name type="scientific">Passalora fulva</name>
    <name type="common">Tomato leaf mold</name>
    <name type="synonym">Cladosporium fulvum</name>
    <dbReference type="NCBI Taxonomy" id="5499"/>
    <lineage>
        <taxon>Eukaryota</taxon>
        <taxon>Fungi</taxon>
        <taxon>Dikarya</taxon>
        <taxon>Ascomycota</taxon>
        <taxon>Pezizomycotina</taxon>
        <taxon>Dothideomycetes</taxon>
        <taxon>Dothideomycetidae</taxon>
        <taxon>Mycosphaerellales</taxon>
        <taxon>Mycosphaerellaceae</taxon>
        <taxon>Fulvia</taxon>
    </lineage>
</organism>
<dbReference type="GO" id="GO:0005975">
    <property type="term" value="P:carbohydrate metabolic process"/>
    <property type="evidence" value="ECO:0007669"/>
    <property type="project" value="InterPro"/>
</dbReference>
<dbReference type="PANTHER" id="PTHR31616:SF0">
    <property type="entry name" value="GLUCAN 1,4-ALPHA-GLUCOSIDASE"/>
    <property type="match status" value="1"/>
</dbReference>
<dbReference type="Gene3D" id="1.50.10.10">
    <property type="match status" value="1"/>
</dbReference>
<dbReference type="AlphaFoldDB" id="A0A9Q8PGD5"/>
<dbReference type="KEGG" id="ffu:CLAFUR5_09043"/>
<dbReference type="GO" id="GO:0004553">
    <property type="term" value="F:hydrolase activity, hydrolyzing O-glycosyl compounds"/>
    <property type="evidence" value="ECO:0007669"/>
    <property type="project" value="TreeGrafter"/>
</dbReference>
<dbReference type="Proteomes" id="UP000756132">
    <property type="component" value="Chromosome 9"/>
</dbReference>